<protein>
    <submittedName>
        <fullName evidence="2">Uncharacterized protein</fullName>
    </submittedName>
</protein>
<dbReference type="RefSeq" id="XP_024333149.1">
    <property type="nucleotide sequence ID" value="XM_024487540.1"/>
</dbReference>
<gene>
    <name evidence="2" type="ORF">POSPLADRAFT_1160390</name>
</gene>
<dbReference type="AlphaFoldDB" id="A0A1X6MJ34"/>
<reference evidence="2 3" key="1">
    <citation type="submission" date="2017-04" db="EMBL/GenBank/DDBJ databases">
        <title>Genome Sequence of the Model Brown-Rot Fungus Postia placenta SB12.</title>
        <authorList>
            <consortium name="DOE Joint Genome Institute"/>
            <person name="Gaskell J."/>
            <person name="Kersten P."/>
            <person name="Larrondo L.F."/>
            <person name="Canessa P."/>
            <person name="Martinez D."/>
            <person name="Hibbett D."/>
            <person name="Schmoll M."/>
            <person name="Kubicek C.P."/>
            <person name="Martinez A.T."/>
            <person name="Yadav J."/>
            <person name="Master E."/>
            <person name="Magnuson J.K."/>
            <person name="James T."/>
            <person name="Yaver D."/>
            <person name="Berka R."/>
            <person name="Labutti K."/>
            <person name="Lipzen A."/>
            <person name="Aerts A."/>
            <person name="Barry K."/>
            <person name="Henrissat B."/>
            <person name="Blanchette R."/>
            <person name="Grigoriev I."/>
            <person name="Cullen D."/>
        </authorList>
    </citation>
    <scope>NUCLEOTIDE SEQUENCE [LARGE SCALE GENOMIC DNA]</scope>
    <source>
        <strain evidence="2 3">MAD-698-R-SB12</strain>
    </source>
</reference>
<organism evidence="2 3">
    <name type="scientific">Postia placenta MAD-698-R-SB12</name>
    <dbReference type="NCBI Taxonomy" id="670580"/>
    <lineage>
        <taxon>Eukaryota</taxon>
        <taxon>Fungi</taxon>
        <taxon>Dikarya</taxon>
        <taxon>Basidiomycota</taxon>
        <taxon>Agaricomycotina</taxon>
        <taxon>Agaricomycetes</taxon>
        <taxon>Polyporales</taxon>
        <taxon>Adustoporiaceae</taxon>
        <taxon>Rhodonia</taxon>
    </lineage>
</organism>
<evidence type="ECO:0000313" key="2">
    <source>
        <dbReference type="EMBL" id="OSX56355.1"/>
    </source>
</evidence>
<feature type="compositionally biased region" description="Basic and acidic residues" evidence="1">
    <location>
        <begin position="423"/>
        <end position="432"/>
    </location>
</feature>
<dbReference type="OrthoDB" id="2423195at2759"/>
<sequence>MICDPGVIKFAELLQCEASNAASRYHWVFFVYGPQLHSGYSSIQWAARPEGYYVRKGPFGWRPSFNWRSRRATRKWLVGFYLDVTSPALVGCRRDGAPGYSGGRMCGSVSAPPRGPRSPRPRGRLLAPKTAESANSQCSKSRYLVVMFKKWFHDTITQASSPMRAQRGGVVLPETGIHTLQRTLQRRISLLLQRLYPIELLARHTFLIPVNATYIVDTSVGGHARKITTAARPADRLAGNSASITSVRDLVPSLVYPVWRNALGHVHIINVQSYVVQSVHAFPVISHVRNHSDAITPVRLRRLEEINLQSHDTSKRLLTLRCGHIFTVETLDGHCNMSEYYDVDSTGHFVATKAPPGPITALRYGRVTKRATLDILEQNVASSMSHALDGVSSRICAFIPQVENMQAAASGLRSFVYTTSEPSAERSTEGRPTEPLSPSLLMPAAMQSIHGLSRFEAEAWHTIIAGLEDVYRQTVEVATTRGAHAKAYEAAWTTLYRLELDIIARNPGSTWDAPEHRAMEGVKTKIGQPPYKADTRFQVEAYILSLEVRFMLAQIATSRVEALRLSAASQEAVKHYRLWLSFVEFVLNSCSADARKAVGIARKSSASRQLARCTVYVIRSVFELFRIRLLEERGRLLRLGSYAQPERHNLANTVRINATKMETALEKHRQEYIRSRPSQNMEELKKEGIWFQDNCARKVHCWLQECKQLEEYLLVDSPYQLLSLQEKEDIVRAFNFSHRGHFYNCENGHTFVITEASNTRATDFETIAGQQGALPGAWGWTRDA</sequence>
<evidence type="ECO:0000256" key="1">
    <source>
        <dbReference type="SAM" id="MobiDB-lite"/>
    </source>
</evidence>
<proteinExistence type="predicted"/>
<evidence type="ECO:0000313" key="3">
    <source>
        <dbReference type="Proteomes" id="UP000194127"/>
    </source>
</evidence>
<keyword evidence="3" id="KW-1185">Reference proteome</keyword>
<feature type="region of interest" description="Disordered" evidence="1">
    <location>
        <begin position="103"/>
        <end position="134"/>
    </location>
</feature>
<feature type="region of interest" description="Disordered" evidence="1">
    <location>
        <begin position="419"/>
        <end position="438"/>
    </location>
</feature>
<dbReference type="GeneID" id="36332489"/>
<dbReference type="EMBL" id="KZ110614">
    <property type="protein sequence ID" value="OSX56355.1"/>
    <property type="molecule type" value="Genomic_DNA"/>
</dbReference>
<dbReference type="Proteomes" id="UP000194127">
    <property type="component" value="Unassembled WGS sequence"/>
</dbReference>
<name>A0A1X6MJ34_9APHY</name>
<accession>A0A1X6MJ34</accession>